<evidence type="ECO:0000313" key="1">
    <source>
        <dbReference type="EMBL" id="ACL58385.1"/>
    </source>
</evidence>
<dbReference type="KEGG" id="mno:Mnod_3474"/>
<dbReference type="AlphaFoldDB" id="B8IMJ9"/>
<dbReference type="Proteomes" id="UP000008207">
    <property type="component" value="Chromosome"/>
</dbReference>
<accession>B8IMJ9</accession>
<dbReference type="OrthoDB" id="8448271at2"/>
<dbReference type="EMBL" id="CP001349">
    <property type="protein sequence ID" value="ACL58385.1"/>
    <property type="molecule type" value="Genomic_DNA"/>
</dbReference>
<proteinExistence type="predicted"/>
<protein>
    <submittedName>
        <fullName evidence="1">Uncharacterized protein</fullName>
    </submittedName>
</protein>
<organism evidence="1 2">
    <name type="scientific">Methylobacterium nodulans (strain LMG 21967 / CNCM I-2342 / ORS 2060)</name>
    <dbReference type="NCBI Taxonomy" id="460265"/>
    <lineage>
        <taxon>Bacteria</taxon>
        <taxon>Pseudomonadati</taxon>
        <taxon>Pseudomonadota</taxon>
        <taxon>Alphaproteobacteria</taxon>
        <taxon>Hyphomicrobiales</taxon>
        <taxon>Methylobacteriaceae</taxon>
        <taxon>Methylobacterium</taxon>
    </lineage>
</organism>
<name>B8IMJ9_METNO</name>
<dbReference type="HOGENOM" id="CLU_1420001_0_0_5"/>
<dbReference type="STRING" id="460265.Mnod_3474"/>
<reference evidence="1 2" key="1">
    <citation type="submission" date="2009-01" db="EMBL/GenBank/DDBJ databases">
        <title>Complete sequence of chromosome of Methylobacterium nodulans ORS 2060.</title>
        <authorList>
            <consortium name="US DOE Joint Genome Institute"/>
            <person name="Lucas S."/>
            <person name="Copeland A."/>
            <person name="Lapidus A."/>
            <person name="Glavina del Rio T."/>
            <person name="Dalin E."/>
            <person name="Tice H."/>
            <person name="Bruce D."/>
            <person name="Goodwin L."/>
            <person name="Pitluck S."/>
            <person name="Sims D."/>
            <person name="Brettin T."/>
            <person name="Detter J.C."/>
            <person name="Han C."/>
            <person name="Larimer F."/>
            <person name="Land M."/>
            <person name="Hauser L."/>
            <person name="Kyrpides N."/>
            <person name="Ivanova N."/>
            <person name="Marx C.J."/>
            <person name="Richardson P."/>
        </authorList>
    </citation>
    <scope>NUCLEOTIDE SEQUENCE [LARGE SCALE GENOMIC DNA]</scope>
    <source>
        <strain evidence="2">LMG 21967 / CNCM I-2342 / ORS 2060</strain>
    </source>
</reference>
<dbReference type="RefSeq" id="WP_015930045.1">
    <property type="nucleotide sequence ID" value="NC_011894.1"/>
</dbReference>
<keyword evidence="2" id="KW-1185">Reference proteome</keyword>
<gene>
    <name evidence="1" type="ordered locus">Mnod_3474</name>
</gene>
<evidence type="ECO:0000313" key="2">
    <source>
        <dbReference type="Proteomes" id="UP000008207"/>
    </source>
</evidence>
<sequence length="191" mass="20826">MARVAAILRCIADIWGDLWDVREERPTPHGFPVCLGWPHGMPRGQGAGGPRVVVTTELARHMEWWRAAGGARSGAVLGLPIGASTIKRIRRLLGHHYIADQAAWWEARAEDLADLTIEAFAARHGCSVGGASQARAALFGPSLRPAGWWRAPDVAAVILADRPRADIADDLGISVGTVGRLRWMLQQDRHR</sequence>